<accession>A0A382PYK1</accession>
<gene>
    <name evidence="1" type="ORF">METZ01_LOCUS330562</name>
</gene>
<protein>
    <submittedName>
        <fullName evidence="1">Uncharacterized protein</fullName>
    </submittedName>
</protein>
<sequence length="191" mass="22009">MINNYIKNTKFNMSNRLKFIKLLVFVFVLCLINISYSNAACDFDGLGIGEKSSDAEGTFGEAITENNIGVIIVIPEEACPGENLEDVSVQIIISGDEIAGFRFELDSLELDNQDNEQFLYQYVVRNYGPIEGSERKNWTGHKIWQIFDQEVLYRKSFFLKRLEEELIVTNSKHRDAFVDYDPDLDEPEEEQ</sequence>
<evidence type="ECO:0000313" key="1">
    <source>
        <dbReference type="EMBL" id="SVC77708.1"/>
    </source>
</evidence>
<reference evidence="1" key="1">
    <citation type="submission" date="2018-05" db="EMBL/GenBank/DDBJ databases">
        <authorList>
            <person name="Lanie J.A."/>
            <person name="Ng W.-L."/>
            <person name="Kazmierczak K.M."/>
            <person name="Andrzejewski T.M."/>
            <person name="Davidsen T.M."/>
            <person name="Wayne K.J."/>
            <person name="Tettelin H."/>
            <person name="Glass J.I."/>
            <person name="Rusch D."/>
            <person name="Podicherti R."/>
            <person name="Tsui H.-C.T."/>
            <person name="Winkler M.E."/>
        </authorList>
    </citation>
    <scope>NUCLEOTIDE SEQUENCE</scope>
</reference>
<organism evidence="1">
    <name type="scientific">marine metagenome</name>
    <dbReference type="NCBI Taxonomy" id="408172"/>
    <lineage>
        <taxon>unclassified sequences</taxon>
        <taxon>metagenomes</taxon>
        <taxon>ecological metagenomes</taxon>
    </lineage>
</organism>
<name>A0A382PYK1_9ZZZZ</name>
<dbReference type="EMBL" id="UINC01110298">
    <property type="protein sequence ID" value="SVC77708.1"/>
    <property type="molecule type" value="Genomic_DNA"/>
</dbReference>
<dbReference type="AlphaFoldDB" id="A0A382PYK1"/>
<proteinExistence type="predicted"/>